<reference evidence="1 2" key="1">
    <citation type="submission" date="2012-08" db="EMBL/GenBank/DDBJ databases">
        <title>Oryza genome evolution.</title>
        <authorList>
            <person name="Wing R.A."/>
        </authorList>
    </citation>
    <scope>NUCLEOTIDE SEQUENCE</scope>
</reference>
<dbReference type="EnsemblPlants" id="LPERR06G02960.4">
    <property type="protein sequence ID" value="LPERR06G02960.4"/>
    <property type="gene ID" value="LPERR06G02960"/>
</dbReference>
<dbReference type="Proteomes" id="UP000032180">
    <property type="component" value="Chromosome 6"/>
</dbReference>
<sequence>MQRCRVMQAVDGAFRGSPLKSTIGLEGAQYWQFKQFAYGPLAMIPPHLHSYKNGGGAVERGVGDDLGKQ</sequence>
<protein>
    <submittedName>
        <fullName evidence="1">Uncharacterized protein</fullName>
    </submittedName>
</protein>
<name>A0A0D9WLV8_9ORYZ</name>
<dbReference type="Gramene" id="LPERR06G02960.4">
    <property type="protein sequence ID" value="LPERR06G02960.4"/>
    <property type="gene ID" value="LPERR06G02960"/>
</dbReference>
<keyword evidence="2" id="KW-1185">Reference proteome</keyword>
<reference evidence="2" key="2">
    <citation type="submission" date="2013-12" db="EMBL/GenBank/DDBJ databases">
        <authorList>
            <person name="Yu Y."/>
            <person name="Lee S."/>
            <person name="de Baynast K."/>
            <person name="Wissotski M."/>
            <person name="Liu L."/>
            <person name="Talag J."/>
            <person name="Goicoechea J."/>
            <person name="Angelova A."/>
            <person name="Jetty R."/>
            <person name="Kudrna D."/>
            <person name="Golser W."/>
            <person name="Rivera L."/>
            <person name="Zhang J."/>
            <person name="Wing R."/>
        </authorList>
    </citation>
    <scope>NUCLEOTIDE SEQUENCE</scope>
</reference>
<dbReference type="HOGENOM" id="CLU_2779510_0_0_1"/>
<evidence type="ECO:0000313" key="1">
    <source>
        <dbReference type="EnsemblPlants" id="LPERR06G02960.4"/>
    </source>
</evidence>
<evidence type="ECO:0000313" key="2">
    <source>
        <dbReference type="Proteomes" id="UP000032180"/>
    </source>
</evidence>
<organism evidence="1 2">
    <name type="scientific">Leersia perrieri</name>
    <dbReference type="NCBI Taxonomy" id="77586"/>
    <lineage>
        <taxon>Eukaryota</taxon>
        <taxon>Viridiplantae</taxon>
        <taxon>Streptophyta</taxon>
        <taxon>Embryophyta</taxon>
        <taxon>Tracheophyta</taxon>
        <taxon>Spermatophyta</taxon>
        <taxon>Magnoliopsida</taxon>
        <taxon>Liliopsida</taxon>
        <taxon>Poales</taxon>
        <taxon>Poaceae</taxon>
        <taxon>BOP clade</taxon>
        <taxon>Oryzoideae</taxon>
        <taxon>Oryzeae</taxon>
        <taxon>Oryzinae</taxon>
        <taxon>Leersia</taxon>
    </lineage>
</organism>
<proteinExistence type="predicted"/>
<dbReference type="AlphaFoldDB" id="A0A0D9WLV8"/>
<accession>A0A0D9WLV8</accession>
<reference evidence="1" key="3">
    <citation type="submission" date="2015-04" db="UniProtKB">
        <authorList>
            <consortium name="EnsemblPlants"/>
        </authorList>
    </citation>
    <scope>IDENTIFICATION</scope>
</reference>